<keyword evidence="4" id="KW-1185">Reference proteome</keyword>
<sequence length="148" mass="16780">MQEPREIFQTFTRRFGLLNKNCCSVLDQEVSLVQSHILFEVSKHPGSAMQEIADSLGMDITTFSRQIQTLIKRELVLKSPSSEDRRIQLLFLTPLGQQVADGIDSEMNAYLEEIFQKMTSFEKATVLQSIELLNDAMLNSDSCCKTLS</sequence>
<dbReference type="Gene3D" id="1.10.10.10">
    <property type="entry name" value="Winged helix-like DNA-binding domain superfamily/Winged helix DNA-binding domain"/>
    <property type="match status" value="1"/>
</dbReference>
<proteinExistence type="predicted"/>
<feature type="domain" description="HTH marR-type" evidence="2">
    <location>
        <begin position="1"/>
        <end position="135"/>
    </location>
</feature>
<dbReference type="InterPro" id="IPR036388">
    <property type="entry name" value="WH-like_DNA-bd_sf"/>
</dbReference>
<reference evidence="3 4" key="1">
    <citation type="submission" date="2016-03" db="EMBL/GenBank/DDBJ databases">
        <authorList>
            <person name="Cho S.-Y."/>
            <person name="Lim S."/>
            <person name="Kim H."/>
            <person name="Soh E.H."/>
            <person name="Moon J.S."/>
        </authorList>
    </citation>
    <scope>NUCLEOTIDE SEQUENCE [LARGE SCALE GENOMIC DNA]</scope>
    <source>
        <strain evidence="3 4">KCTC 3810</strain>
    </source>
</reference>
<evidence type="ECO:0000256" key="1">
    <source>
        <dbReference type="ARBA" id="ARBA00023125"/>
    </source>
</evidence>
<dbReference type="InterPro" id="IPR039422">
    <property type="entry name" value="MarR/SlyA-like"/>
</dbReference>
<evidence type="ECO:0000313" key="4">
    <source>
        <dbReference type="Proteomes" id="UP000078447"/>
    </source>
</evidence>
<evidence type="ECO:0000313" key="3">
    <source>
        <dbReference type="EMBL" id="OAN15537.1"/>
    </source>
</evidence>
<dbReference type="InterPro" id="IPR036390">
    <property type="entry name" value="WH_DNA-bd_sf"/>
</dbReference>
<name>A0ABX2VBC1_9BACL</name>
<accession>A0ABX2VBC1</accession>
<dbReference type="PANTHER" id="PTHR33164">
    <property type="entry name" value="TRANSCRIPTIONAL REGULATOR, MARR FAMILY"/>
    <property type="match status" value="1"/>
</dbReference>
<dbReference type="Pfam" id="PF01047">
    <property type="entry name" value="MarR"/>
    <property type="match status" value="1"/>
</dbReference>
<evidence type="ECO:0000259" key="2">
    <source>
        <dbReference type="PROSITE" id="PS50995"/>
    </source>
</evidence>
<dbReference type="SUPFAM" id="SSF46785">
    <property type="entry name" value="Winged helix' DNA-binding domain"/>
    <property type="match status" value="1"/>
</dbReference>
<dbReference type="Proteomes" id="UP000078447">
    <property type="component" value="Unassembled WGS sequence"/>
</dbReference>
<comment type="caution">
    <text evidence="3">The sequence shown here is derived from an EMBL/GenBank/DDBJ whole genome shotgun (WGS) entry which is preliminary data.</text>
</comment>
<dbReference type="PANTHER" id="PTHR33164:SF57">
    <property type="entry name" value="MARR-FAMILY TRANSCRIPTIONAL REGULATOR"/>
    <property type="match status" value="1"/>
</dbReference>
<dbReference type="SMART" id="SM00347">
    <property type="entry name" value="HTH_MARR"/>
    <property type="match status" value="1"/>
</dbReference>
<organism evidence="3 4">
    <name type="scientific">Exiguobacterium undae</name>
    <dbReference type="NCBI Taxonomy" id="169177"/>
    <lineage>
        <taxon>Bacteria</taxon>
        <taxon>Bacillati</taxon>
        <taxon>Bacillota</taxon>
        <taxon>Bacilli</taxon>
        <taxon>Bacillales</taxon>
        <taxon>Bacillales Family XII. Incertae Sedis</taxon>
        <taxon>Exiguobacterium</taxon>
    </lineage>
</organism>
<protein>
    <submittedName>
        <fullName evidence="3">MarR family transcriptional regulator</fullName>
    </submittedName>
</protein>
<dbReference type="EMBL" id="LVVL01000001">
    <property type="protein sequence ID" value="OAN15537.1"/>
    <property type="molecule type" value="Genomic_DNA"/>
</dbReference>
<dbReference type="RefSeq" id="WP_028106365.1">
    <property type="nucleotide sequence ID" value="NZ_LVVL01000001.1"/>
</dbReference>
<dbReference type="PROSITE" id="PS50995">
    <property type="entry name" value="HTH_MARR_2"/>
    <property type="match status" value="1"/>
</dbReference>
<dbReference type="InterPro" id="IPR000835">
    <property type="entry name" value="HTH_MarR-typ"/>
</dbReference>
<gene>
    <name evidence="3" type="ORF">A3783_06270</name>
</gene>
<keyword evidence="1" id="KW-0238">DNA-binding</keyword>